<gene>
    <name evidence="2" type="ORF">Tci_928005</name>
</gene>
<name>A0A699XDU3_TANCI</name>
<reference evidence="2" key="1">
    <citation type="journal article" date="2019" name="Sci. Rep.">
        <title>Draft genome of Tanacetum cinerariifolium, the natural source of mosquito coil.</title>
        <authorList>
            <person name="Yamashiro T."/>
            <person name="Shiraishi A."/>
            <person name="Satake H."/>
            <person name="Nakayama K."/>
        </authorList>
    </citation>
    <scope>NUCLEOTIDE SEQUENCE</scope>
</reference>
<protein>
    <submittedName>
        <fullName evidence="2">Uncharacterized protein</fullName>
    </submittedName>
</protein>
<feature type="region of interest" description="Disordered" evidence="1">
    <location>
        <begin position="1"/>
        <end position="21"/>
    </location>
</feature>
<sequence length="72" mass="8195">MAPEDYTELARHLPPPEPGPLPIDPEAVLQWATDEYLPYRIWQAALEQPDEAAMTIVRHHALAFGSWLLANY</sequence>
<accession>A0A699XDU3</accession>
<evidence type="ECO:0000256" key="1">
    <source>
        <dbReference type="SAM" id="MobiDB-lite"/>
    </source>
</evidence>
<organism evidence="2">
    <name type="scientific">Tanacetum cinerariifolium</name>
    <name type="common">Dalmatian daisy</name>
    <name type="synonym">Chrysanthemum cinerariifolium</name>
    <dbReference type="NCBI Taxonomy" id="118510"/>
    <lineage>
        <taxon>Eukaryota</taxon>
        <taxon>Viridiplantae</taxon>
        <taxon>Streptophyta</taxon>
        <taxon>Embryophyta</taxon>
        <taxon>Tracheophyta</taxon>
        <taxon>Spermatophyta</taxon>
        <taxon>Magnoliopsida</taxon>
        <taxon>eudicotyledons</taxon>
        <taxon>Gunneridae</taxon>
        <taxon>Pentapetalae</taxon>
        <taxon>asterids</taxon>
        <taxon>campanulids</taxon>
        <taxon>Asterales</taxon>
        <taxon>Asteraceae</taxon>
        <taxon>Asteroideae</taxon>
        <taxon>Anthemideae</taxon>
        <taxon>Anthemidinae</taxon>
        <taxon>Tanacetum</taxon>
    </lineage>
</organism>
<feature type="non-terminal residue" evidence="2">
    <location>
        <position position="72"/>
    </location>
</feature>
<evidence type="ECO:0000313" key="2">
    <source>
        <dbReference type="EMBL" id="GFD56036.1"/>
    </source>
</evidence>
<dbReference type="AlphaFoldDB" id="A0A699XDU3"/>
<dbReference type="EMBL" id="BKCJ011824697">
    <property type="protein sequence ID" value="GFD56036.1"/>
    <property type="molecule type" value="Genomic_DNA"/>
</dbReference>
<proteinExistence type="predicted"/>
<comment type="caution">
    <text evidence="2">The sequence shown here is derived from an EMBL/GenBank/DDBJ whole genome shotgun (WGS) entry which is preliminary data.</text>
</comment>